<dbReference type="InterPro" id="IPR014718">
    <property type="entry name" value="GH-type_carb-bd"/>
</dbReference>
<gene>
    <name evidence="2" type="ORF">J8F10_01050</name>
</gene>
<dbReference type="EMBL" id="JAGKQQ010000001">
    <property type="protein sequence ID" value="MBP3953888.1"/>
    <property type="molecule type" value="Genomic_DNA"/>
</dbReference>
<evidence type="ECO:0000313" key="3">
    <source>
        <dbReference type="Proteomes" id="UP000676565"/>
    </source>
</evidence>
<name>A0ABS5BJL4_9BACT</name>
<feature type="chain" id="PRO_5045920111" evidence="1">
    <location>
        <begin position="22"/>
        <end position="334"/>
    </location>
</feature>
<keyword evidence="3" id="KW-1185">Reference proteome</keyword>
<dbReference type="SUPFAM" id="SSF74650">
    <property type="entry name" value="Galactose mutarotase-like"/>
    <property type="match status" value="1"/>
</dbReference>
<proteinExistence type="predicted"/>
<accession>A0ABS5BJL4</accession>
<feature type="signal peptide" evidence="1">
    <location>
        <begin position="1"/>
        <end position="21"/>
    </location>
</feature>
<comment type="caution">
    <text evidence="2">The sequence shown here is derived from an EMBL/GenBank/DDBJ whole genome shotgun (WGS) entry which is preliminary data.</text>
</comment>
<evidence type="ECO:0000256" key="1">
    <source>
        <dbReference type="SAM" id="SignalP"/>
    </source>
</evidence>
<evidence type="ECO:0000313" key="2">
    <source>
        <dbReference type="EMBL" id="MBP3953888.1"/>
    </source>
</evidence>
<dbReference type="RefSeq" id="WP_210651823.1">
    <property type="nucleotide sequence ID" value="NZ_JAGKQQ010000001.1"/>
</dbReference>
<dbReference type="Gene3D" id="2.70.98.10">
    <property type="match status" value="1"/>
</dbReference>
<sequence>MRRMFVPLVSLAFFVPGAAAAEPPHIVLKNENLKFTLYEADAKRGFYRGTRFDHAGVFGHVEFAGHKIFGPWKDSHDPTNHDDIVGPCDEFGIEKGLGYDDAKVGETFLKIGVGELEKPQEAQYSFANKYKIVKPLEWKRSEPVVDGLLVQKWTTEQKANGYGYRFSKTLFVADKKGTVITSEYTLENTGEKRITTDFYNHNFFNVDGDAVGPNYSFAFPWEPKAKELKGKFADLVELKNKEFRFKGKIPNADFVMAGLTGFDPQAKADRQFEMRHESSGVTVTVGHSYPFAKLNVWGIVTTICPEPYMAIDLKPGEQTKWSIAYTFTHEGPKK</sequence>
<organism evidence="2 3">
    <name type="scientific">Gemmata palustris</name>
    <dbReference type="NCBI Taxonomy" id="2822762"/>
    <lineage>
        <taxon>Bacteria</taxon>
        <taxon>Pseudomonadati</taxon>
        <taxon>Planctomycetota</taxon>
        <taxon>Planctomycetia</taxon>
        <taxon>Gemmatales</taxon>
        <taxon>Gemmataceae</taxon>
        <taxon>Gemmata</taxon>
    </lineage>
</organism>
<keyword evidence="1" id="KW-0732">Signal</keyword>
<reference evidence="2 3" key="1">
    <citation type="submission" date="2021-04" db="EMBL/GenBank/DDBJ databases">
        <authorList>
            <person name="Ivanova A."/>
        </authorList>
    </citation>
    <scope>NUCLEOTIDE SEQUENCE [LARGE SCALE GENOMIC DNA]</scope>
    <source>
        <strain evidence="2 3">G18</strain>
    </source>
</reference>
<dbReference type="Proteomes" id="UP000676565">
    <property type="component" value="Unassembled WGS sequence"/>
</dbReference>
<dbReference type="InterPro" id="IPR011013">
    <property type="entry name" value="Gal_mutarotase_sf_dom"/>
</dbReference>
<protein>
    <submittedName>
        <fullName evidence="2">Uncharacterized protein</fullName>
    </submittedName>
</protein>